<reference evidence="1" key="1">
    <citation type="journal article" date="2020" name="Nature">
        <title>Giant virus diversity and host interactions through global metagenomics.</title>
        <authorList>
            <person name="Schulz F."/>
            <person name="Roux S."/>
            <person name="Paez-Espino D."/>
            <person name="Jungbluth S."/>
            <person name="Walsh D.A."/>
            <person name="Denef V.J."/>
            <person name="McMahon K.D."/>
            <person name="Konstantinidis K.T."/>
            <person name="Eloe-Fadrosh E.A."/>
            <person name="Kyrpides N.C."/>
            <person name="Woyke T."/>
        </authorList>
    </citation>
    <scope>NUCLEOTIDE SEQUENCE</scope>
    <source>
        <strain evidence="1">GVMAG-M-3300023184-161</strain>
    </source>
</reference>
<protein>
    <submittedName>
        <fullName evidence="1">Uncharacterized protein</fullName>
    </submittedName>
</protein>
<name>A0A6C0HQC5_9ZZZZ</name>
<sequence length="90" mass="10336">MDEDYEKIKQVLTDTRTFLSCICGNILNGNCINDLSADNMVYSAQIMLDSYNALEKYNKQFKPNSTINVLFDGCCMLNRFIENYIDTLAK</sequence>
<proteinExistence type="predicted"/>
<accession>A0A6C0HQC5</accession>
<organism evidence="1">
    <name type="scientific">viral metagenome</name>
    <dbReference type="NCBI Taxonomy" id="1070528"/>
    <lineage>
        <taxon>unclassified sequences</taxon>
        <taxon>metagenomes</taxon>
        <taxon>organismal metagenomes</taxon>
    </lineage>
</organism>
<dbReference type="EMBL" id="MN739998">
    <property type="protein sequence ID" value="QHT82346.1"/>
    <property type="molecule type" value="Genomic_DNA"/>
</dbReference>
<evidence type="ECO:0000313" key="1">
    <source>
        <dbReference type="EMBL" id="QHT82346.1"/>
    </source>
</evidence>
<dbReference type="AlphaFoldDB" id="A0A6C0HQC5"/>